<dbReference type="GO" id="GO:0016616">
    <property type="term" value="F:oxidoreductase activity, acting on the CH-OH group of donors, NAD or NADP as acceptor"/>
    <property type="evidence" value="ECO:0007669"/>
    <property type="project" value="TreeGrafter"/>
</dbReference>
<proteinExistence type="inferred from homology"/>
<protein>
    <submittedName>
        <fullName evidence="4">Uncharacterized protein</fullName>
    </submittedName>
</protein>
<dbReference type="Proteomes" id="UP000016936">
    <property type="component" value="Unassembled WGS sequence"/>
</dbReference>
<reference evidence="4 5" key="1">
    <citation type="journal article" date="2012" name="PLoS Pathog.">
        <title>Diverse lifestyles and strategies of plant pathogenesis encoded in the genomes of eighteen Dothideomycetes fungi.</title>
        <authorList>
            <person name="Ohm R.A."/>
            <person name="Feau N."/>
            <person name="Henrissat B."/>
            <person name="Schoch C.L."/>
            <person name="Horwitz B.A."/>
            <person name="Barry K.W."/>
            <person name="Condon B.J."/>
            <person name="Copeland A.C."/>
            <person name="Dhillon B."/>
            <person name="Glaser F."/>
            <person name="Hesse C.N."/>
            <person name="Kosti I."/>
            <person name="LaButti K."/>
            <person name="Lindquist E.A."/>
            <person name="Lucas S."/>
            <person name="Salamov A.A."/>
            <person name="Bradshaw R.E."/>
            <person name="Ciuffetti L."/>
            <person name="Hamelin R.C."/>
            <person name="Kema G.H.J."/>
            <person name="Lawrence C."/>
            <person name="Scott J.A."/>
            <person name="Spatafora J.W."/>
            <person name="Turgeon B.G."/>
            <person name="de Wit P.J.G.M."/>
            <person name="Zhong S."/>
            <person name="Goodwin S.B."/>
            <person name="Grigoriev I.V."/>
        </authorList>
    </citation>
    <scope>NUCLEOTIDE SEQUENCE [LARGE SCALE GENOMIC DNA]</scope>
    <source>
        <strain evidence="5">C5 / ATCC 48332 / race O</strain>
    </source>
</reference>
<keyword evidence="2" id="KW-0521">NADP</keyword>
<name>M2TYQ0_COCH5</name>
<dbReference type="SUPFAM" id="SSF51735">
    <property type="entry name" value="NAD(P)-binding Rossmann-fold domains"/>
    <property type="match status" value="1"/>
</dbReference>
<evidence type="ECO:0000313" key="5">
    <source>
        <dbReference type="Proteomes" id="UP000016936"/>
    </source>
</evidence>
<dbReference type="InterPro" id="IPR036291">
    <property type="entry name" value="NAD(P)-bd_dom_sf"/>
</dbReference>
<organism evidence="4 5">
    <name type="scientific">Cochliobolus heterostrophus (strain C5 / ATCC 48332 / race O)</name>
    <name type="common">Southern corn leaf blight fungus</name>
    <name type="synonym">Bipolaris maydis</name>
    <dbReference type="NCBI Taxonomy" id="701091"/>
    <lineage>
        <taxon>Eukaryota</taxon>
        <taxon>Fungi</taxon>
        <taxon>Dikarya</taxon>
        <taxon>Ascomycota</taxon>
        <taxon>Pezizomycotina</taxon>
        <taxon>Dothideomycetes</taxon>
        <taxon>Pleosporomycetidae</taxon>
        <taxon>Pleosporales</taxon>
        <taxon>Pleosporineae</taxon>
        <taxon>Pleosporaceae</taxon>
        <taxon>Bipolaris</taxon>
    </lineage>
</organism>
<evidence type="ECO:0000313" key="4">
    <source>
        <dbReference type="EMBL" id="EMD91414.1"/>
    </source>
</evidence>
<sequence length="135" mass="14474">MSSATAYSTVSCMADYAASKSAALALHEGLQTELKHIYKAPKVRCTVVCPSLVGTKMFTGLSSPSNFLMPVLTPQEVAGVISSALWSGEARHIDLPWLSKVFMTPLKGAPVFLRMLMQDGAGDSMHSFDGHKVIN</sequence>
<dbReference type="EMBL" id="KB445576">
    <property type="protein sequence ID" value="EMD91414.1"/>
    <property type="molecule type" value="Genomic_DNA"/>
</dbReference>
<dbReference type="AlphaFoldDB" id="M2TYQ0"/>
<evidence type="ECO:0000256" key="3">
    <source>
        <dbReference type="ARBA" id="ARBA00023002"/>
    </source>
</evidence>
<dbReference type="OMA" id="AMSSYSC"/>
<gene>
    <name evidence="4" type="ORF">COCHEDRAFT_1194238</name>
</gene>
<keyword evidence="3" id="KW-0560">Oxidoreductase</keyword>
<dbReference type="InterPro" id="IPR020904">
    <property type="entry name" value="Sc_DH/Rdtase_CS"/>
</dbReference>
<dbReference type="Pfam" id="PF00106">
    <property type="entry name" value="adh_short"/>
    <property type="match status" value="1"/>
</dbReference>
<dbReference type="PANTHER" id="PTHR24322">
    <property type="entry name" value="PKSB"/>
    <property type="match status" value="1"/>
</dbReference>
<dbReference type="HOGENOM" id="CLU_121567_0_0_1"/>
<dbReference type="Gene3D" id="3.40.50.720">
    <property type="entry name" value="NAD(P)-binding Rossmann-like Domain"/>
    <property type="match status" value="1"/>
</dbReference>
<evidence type="ECO:0000256" key="1">
    <source>
        <dbReference type="ARBA" id="ARBA00006484"/>
    </source>
</evidence>
<accession>M2TYQ0</accession>
<reference evidence="5" key="2">
    <citation type="journal article" date="2013" name="PLoS Genet.">
        <title>Comparative genome structure, secondary metabolite, and effector coding capacity across Cochliobolus pathogens.</title>
        <authorList>
            <person name="Condon B.J."/>
            <person name="Leng Y."/>
            <person name="Wu D."/>
            <person name="Bushley K.E."/>
            <person name="Ohm R.A."/>
            <person name="Otillar R."/>
            <person name="Martin J."/>
            <person name="Schackwitz W."/>
            <person name="Grimwood J."/>
            <person name="MohdZainudin N."/>
            <person name="Xue C."/>
            <person name="Wang R."/>
            <person name="Manning V.A."/>
            <person name="Dhillon B."/>
            <person name="Tu Z.J."/>
            <person name="Steffenson B.J."/>
            <person name="Salamov A."/>
            <person name="Sun H."/>
            <person name="Lowry S."/>
            <person name="LaButti K."/>
            <person name="Han J."/>
            <person name="Copeland A."/>
            <person name="Lindquist E."/>
            <person name="Barry K."/>
            <person name="Schmutz J."/>
            <person name="Baker S.E."/>
            <person name="Ciuffetti L.M."/>
            <person name="Grigoriev I.V."/>
            <person name="Zhong S."/>
            <person name="Turgeon B.G."/>
        </authorList>
    </citation>
    <scope>NUCLEOTIDE SEQUENCE [LARGE SCALE GENOMIC DNA]</scope>
    <source>
        <strain evidence="5">C5 / ATCC 48332 / race O</strain>
    </source>
</reference>
<evidence type="ECO:0000256" key="2">
    <source>
        <dbReference type="ARBA" id="ARBA00022857"/>
    </source>
</evidence>
<comment type="similarity">
    <text evidence="1">Belongs to the short-chain dehydrogenases/reductases (SDR) family.</text>
</comment>
<dbReference type="InterPro" id="IPR002347">
    <property type="entry name" value="SDR_fam"/>
</dbReference>
<dbReference type="PROSITE" id="PS00061">
    <property type="entry name" value="ADH_SHORT"/>
    <property type="match status" value="1"/>
</dbReference>
<dbReference type="PANTHER" id="PTHR24322:SF736">
    <property type="entry name" value="RETINOL DEHYDROGENASE 10"/>
    <property type="match status" value="1"/>
</dbReference>
<keyword evidence="5" id="KW-1185">Reference proteome</keyword>